<dbReference type="AlphaFoldDB" id="A0A3S5C5E2"/>
<proteinExistence type="predicted"/>
<evidence type="ECO:0000313" key="2">
    <source>
        <dbReference type="Proteomes" id="UP000784294"/>
    </source>
</evidence>
<accession>A0A3S5C5E2</accession>
<evidence type="ECO:0000313" key="1">
    <source>
        <dbReference type="EMBL" id="VEL36529.1"/>
    </source>
</evidence>
<protein>
    <submittedName>
        <fullName evidence="1">Uncharacterized protein</fullName>
    </submittedName>
</protein>
<comment type="caution">
    <text evidence="1">The sequence shown here is derived from an EMBL/GenBank/DDBJ whole genome shotgun (WGS) entry which is preliminary data.</text>
</comment>
<gene>
    <name evidence="1" type="ORF">PXEA_LOCUS29969</name>
</gene>
<dbReference type="EMBL" id="CAAALY010252470">
    <property type="protein sequence ID" value="VEL36529.1"/>
    <property type="molecule type" value="Genomic_DNA"/>
</dbReference>
<dbReference type="Proteomes" id="UP000784294">
    <property type="component" value="Unassembled WGS sequence"/>
</dbReference>
<sequence>MAESNLLKHSAPILMHSGGYSDEITKPSFGSFNLYGCTRPPDHPDPFVAQILSRTALTLPDPVLGPRMEKPSRSTHAETLVFARNSPNCSSKSSLPLCRSLSSKVPQVLPQTSPVVSVSLAASHTYRRFQTSEDLSESCLVLSDTVIRRNNSPRNNNSISGSLSTAFEAELSESPAEISQLDSGLQDARQRSPISHMRTFLQRDVASKTKSFIPEQEARFTGDPFLLPSRHQTDEEKRFQTKLFTSTLRSSQPDRIHAYSPGLINKIFANNNNETLISIAESAGAESACEPGLFSPQVPFRKGLRTRKSSAGTATTYTPSGQKSEQQISLIRVALGESTVTSIDSKAVISTSNEAIFMASTGRPALSGSNYCHRLPIKPSRVGYPHSII</sequence>
<organism evidence="1 2">
    <name type="scientific">Protopolystoma xenopodis</name>
    <dbReference type="NCBI Taxonomy" id="117903"/>
    <lineage>
        <taxon>Eukaryota</taxon>
        <taxon>Metazoa</taxon>
        <taxon>Spiralia</taxon>
        <taxon>Lophotrochozoa</taxon>
        <taxon>Platyhelminthes</taxon>
        <taxon>Monogenea</taxon>
        <taxon>Polyopisthocotylea</taxon>
        <taxon>Polystomatidea</taxon>
        <taxon>Polystomatidae</taxon>
        <taxon>Protopolystoma</taxon>
    </lineage>
</organism>
<keyword evidence="2" id="KW-1185">Reference proteome</keyword>
<name>A0A3S5C5E2_9PLAT</name>
<reference evidence="1" key="1">
    <citation type="submission" date="2018-11" db="EMBL/GenBank/DDBJ databases">
        <authorList>
            <consortium name="Pathogen Informatics"/>
        </authorList>
    </citation>
    <scope>NUCLEOTIDE SEQUENCE</scope>
</reference>